<dbReference type="Proteomes" id="UP000267464">
    <property type="component" value="Unassembled WGS sequence"/>
</dbReference>
<reference evidence="1 2" key="1">
    <citation type="submission" date="2018-08" db="EMBL/GenBank/DDBJ databases">
        <authorList>
            <person name="Khan S.A."/>
            <person name="Jeon C.O."/>
            <person name="Chun B.H."/>
            <person name="Jeong S.E."/>
        </authorList>
    </citation>
    <scope>NUCLEOTIDE SEQUENCE [LARGE SCALE GENOMIC DNA]</scope>
    <source>
        <strain evidence="1 2">S-16</strain>
    </source>
</reference>
<evidence type="ECO:0000313" key="2">
    <source>
        <dbReference type="Proteomes" id="UP000267464"/>
    </source>
</evidence>
<dbReference type="EMBL" id="QUSW01000003">
    <property type="protein sequence ID" value="RQP24390.1"/>
    <property type="molecule type" value="Genomic_DNA"/>
</dbReference>
<dbReference type="AlphaFoldDB" id="A0A3N7HQA9"/>
<gene>
    <name evidence="1" type="ORF">DZC73_13935</name>
</gene>
<organism evidence="1 2">
    <name type="scientific">Piscinibacter terrae</name>
    <dbReference type="NCBI Taxonomy" id="2496871"/>
    <lineage>
        <taxon>Bacteria</taxon>
        <taxon>Pseudomonadati</taxon>
        <taxon>Pseudomonadota</taxon>
        <taxon>Betaproteobacteria</taxon>
        <taxon>Burkholderiales</taxon>
        <taxon>Sphaerotilaceae</taxon>
        <taxon>Piscinibacter</taxon>
    </lineage>
</organism>
<sequence length="296" mass="31656">MTAISSFIDQGWNDHVDDLPGVTARLNDGFALLEDSPADLNGLLQLAEHVHIVHRGDPQAMQLVIERAAALLARQGDAQTTVNKARVSMALLRDEPVDASTLPLPALIRAHGSAVCGLAARDEVAKARRLLQATASLARDADAAVRTDATKALAATYNNLASLLLDIPRSAQAGQLMLDAAAHARSTWAEVGTWLNVERADYMLSICHAAMGHGARAAEHAQSCLAVCEANAADAFERFFAHEAMARALLADHNKQAALLESQQMQDLLAQIADEGNRAYASVVLSKLQKQESQHP</sequence>
<reference evidence="1 2" key="2">
    <citation type="submission" date="2018-12" db="EMBL/GenBank/DDBJ databases">
        <title>Rhizobacter gummiphilus sp. nov., a rubber-degrading bacterium isolated from the soil of a botanical garden in Japan.</title>
        <authorList>
            <person name="Shunsuke S.S."/>
        </authorList>
    </citation>
    <scope>NUCLEOTIDE SEQUENCE [LARGE SCALE GENOMIC DNA]</scope>
    <source>
        <strain evidence="1 2">S-16</strain>
    </source>
</reference>
<keyword evidence="2" id="KW-1185">Reference proteome</keyword>
<evidence type="ECO:0000313" key="1">
    <source>
        <dbReference type="EMBL" id="RQP24390.1"/>
    </source>
</evidence>
<comment type="caution">
    <text evidence="1">The sequence shown here is derived from an EMBL/GenBank/DDBJ whole genome shotgun (WGS) entry which is preliminary data.</text>
</comment>
<protein>
    <recommendedName>
        <fullName evidence="3">Tetratricopeptide repeat protein</fullName>
    </recommendedName>
</protein>
<dbReference type="OrthoDB" id="5885326at2"/>
<proteinExistence type="predicted"/>
<name>A0A3N7HQA9_9BURK</name>
<accession>A0A3N7HQA9</accession>
<evidence type="ECO:0008006" key="3">
    <source>
        <dbReference type="Google" id="ProtNLM"/>
    </source>
</evidence>
<dbReference type="RefSeq" id="WP_124540920.1">
    <property type="nucleotide sequence ID" value="NZ_QUSW01000003.1"/>
</dbReference>